<dbReference type="PANTHER" id="PTHR23512">
    <property type="entry name" value="MAJOR FACILITATOR SUPERFAMILY DOMAIN-CONTAINING PROTEIN 1"/>
    <property type="match status" value="1"/>
</dbReference>
<evidence type="ECO:0000256" key="5">
    <source>
        <dbReference type="ARBA" id="ARBA00022989"/>
    </source>
</evidence>
<gene>
    <name evidence="9" type="ORF">ONB1V03_LOCUS21341</name>
</gene>
<proteinExistence type="inferred from homology"/>
<evidence type="ECO:0000256" key="4">
    <source>
        <dbReference type="ARBA" id="ARBA00022692"/>
    </source>
</evidence>
<dbReference type="Gene3D" id="1.20.1250.20">
    <property type="entry name" value="MFS general substrate transporter like domains"/>
    <property type="match status" value="1"/>
</dbReference>
<dbReference type="AlphaFoldDB" id="A0A7R9R042"/>
<keyword evidence="6 8" id="KW-0472">Membrane</keyword>
<evidence type="ECO:0000256" key="6">
    <source>
        <dbReference type="ARBA" id="ARBA00023136"/>
    </source>
</evidence>
<evidence type="ECO:0000313" key="10">
    <source>
        <dbReference type="Proteomes" id="UP000728032"/>
    </source>
</evidence>
<feature type="non-terminal residue" evidence="9">
    <location>
        <position position="1"/>
    </location>
</feature>
<dbReference type="EMBL" id="OC955782">
    <property type="protein sequence ID" value="CAD7664783.1"/>
    <property type="molecule type" value="Genomic_DNA"/>
</dbReference>
<organism evidence="9">
    <name type="scientific">Oppiella nova</name>
    <dbReference type="NCBI Taxonomy" id="334625"/>
    <lineage>
        <taxon>Eukaryota</taxon>
        <taxon>Metazoa</taxon>
        <taxon>Ecdysozoa</taxon>
        <taxon>Arthropoda</taxon>
        <taxon>Chelicerata</taxon>
        <taxon>Arachnida</taxon>
        <taxon>Acari</taxon>
        <taxon>Acariformes</taxon>
        <taxon>Sarcoptiformes</taxon>
        <taxon>Oribatida</taxon>
        <taxon>Brachypylina</taxon>
        <taxon>Oppioidea</taxon>
        <taxon>Oppiidae</taxon>
        <taxon>Oppiella</taxon>
    </lineage>
</organism>
<evidence type="ECO:0000313" key="9">
    <source>
        <dbReference type="EMBL" id="CAD7664783.1"/>
    </source>
</evidence>
<feature type="transmembrane region" description="Helical" evidence="8">
    <location>
        <begin position="131"/>
        <end position="151"/>
    </location>
</feature>
<protein>
    <recommendedName>
        <fullName evidence="11">Major facilitator superfamily (MFS) profile domain-containing protein</fullName>
    </recommendedName>
</protein>
<name>A0A7R9R042_9ACAR</name>
<dbReference type="SUPFAM" id="SSF103473">
    <property type="entry name" value="MFS general substrate transporter"/>
    <property type="match status" value="1"/>
</dbReference>
<dbReference type="GO" id="GO:0005765">
    <property type="term" value="C:lysosomal membrane"/>
    <property type="evidence" value="ECO:0007669"/>
    <property type="project" value="UniProtKB-SubCell"/>
</dbReference>
<feature type="transmembrane region" description="Helical" evidence="8">
    <location>
        <begin position="93"/>
        <end position="119"/>
    </location>
</feature>
<keyword evidence="3" id="KW-0813">Transport</keyword>
<feature type="transmembrane region" description="Helical" evidence="8">
    <location>
        <begin position="38"/>
        <end position="61"/>
    </location>
</feature>
<keyword evidence="4 8" id="KW-0812">Transmembrane</keyword>
<evidence type="ECO:0000256" key="7">
    <source>
        <dbReference type="ARBA" id="ARBA00023228"/>
    </source>
</evidence>
<evidence type="ECO:0000256" key="3">
    <source>
        <dbReference type="ARBA" id="ARBA00022448"/>
    </source>
</evidence>
<keyword evidence="10" id="KW-1185">Reference proteome</keyword>
<comment type="similarity">
    <text evidence="2">Belongs to the major facilitator superfamily.</text>
</comment>
<comment type="subcellular location">
    <subcellularLocation>
        <location evidence="1">Lysosome membrane</location>
        <topology evidence="1">Multi-pass membrane protein</topology>
    </subcellularLocation>
</comment>
<dbReference type="EMBL" id="CAJPVJ010040957">
    <property type="protein sequence ID" value="CAG2181920.1"/>
    <property type="molecule type" value="Genomic_DNA"/>
</dbReference>
<dbReference type="OrthoDB" id="424834at2759"/>
<sequence>MVLGLQLSIARAGSTINMNVMKPIYDWLGHSYSGYQQLGVALMLASVVAGYDLVIGIVLAIRDTWAEKKLKIKEAKSEDKISPKDVKEFHLDYWTITAIIMFYYMTIFPFVSFGVLFFARKFKFNATDSRTVNSIVYMISMGASPILGALMGRLGRNLIFVLIAVLITMGAHALMAFTFLTPWVGMS</sequence>
<dbReference type="InterPro" id="IPR052187">
    <property type="entry name" value="MFSD1"/>
</dbReference>
<dbReference type="Proteomes" id="UP000728032">
    <property type="component" value="Unassembled WGS sequence"/>
</dbReference>
<evidence type="ECO:0000256" key="8">
    <source>
        <dbReference type="SAM" id="Phobius"/>
    </source>
</evidence>
<evidence type="ECO:0000256" key="2">
    <source>
        <dbReference type="ARBA" id="ARBA00008335"/>
    </source>
</evidence>
<keyword evidence="5 8" id="KW-1133">Transmembrane helix</keyword>
<dbReference type="PANTHER" id="PTHR23512:SF3">
    <property type="entry name" value="MAJOR FACILITATOR SUPERFAMILY DOMAIN-CONTAINING PROTEIN 1"/>
    <property type="match status" value="1"/>
</dbReference>
<accession>A0A7R9R042</accession>
<feature type="transmembrane region" description="Helical" evidence="8">
    <location>
        <begin position="158"/>
        <end position="180"/>
    </location>
</feature>
<dbReference type="InterPro" id="IPR036259">
    <property type="entry name" value="MFS_trans_sf"/>
</dbReference>
<evidence type="ECO:0008006" key="11">
    <source>
        <dbReference type="Google" id="ProtNLM"/>
    </source>
</evidence>
<keyword evidence="7" id="KW-0458">Lysosome</keyword>
<evidence type="ECO:0000256" key="1">
    <source>
        <dbReference type="ARBA" id="ARBA00004155"/>
    </source>
</evidence>
<reference evidence="9" key="1">
    <citation type="submission" date="2020-11" db="EMBL/GenBank/DDBJ databases">
        <authorList>
            <person name="Tran Van P."/>
        </authorList>
    </citation>
    <scope>NUCLEOTIDE SEQUENCE</scope>
</reference>